<dbReference type="PANTHER" id="PTHR43549">
    <property type="entry name" value="MULTIDRUG RESISTANCE PROTEIN YPNP-RELATED"/>
    <property type="match status" value="1"/>
</dbReference>
<feature type="transmembrane region" description="Helical" evidence="7">
    <location>
        <begin position="389"/>
        <end position="409"/>
    </location>
</feature>
<evidence type="ECO:0000313" key="9">
    <source>
        <dbReference type="Proteomes" id="UP000027946"/>
    </source>
</evidence>
<dbReference type="Pfam" id="PF01554">
    <property type="entry name" value="MatE"/>
    <property type="match status" value="2"/>
</dbReference>
<dbReference type="RefSeq" id="WP_038265119.1">
    <property type="nucleotide sequence ID" value="NZ_FSRH01000002.1"/>
</dbReference>
<evidence type="ECO:0000313" key="8">
    <source>
        <dbReference type="EMBL" id="KDR95129.1"/>
    </source>
</evidence>
<dbReference type="Proteomes" id="UP000027946">
    <property type="component" value="Unassembled WGS sequence"/>
</dbReference>
<evidence type="ECO:0000256" key="4">
    <source>
        <dbReference type="ARBA" id="ARBA00022692"/>
    </source>
</evidence>
<evidence type="ECO:0000256" key="7">
    <source>
        <dbReference type="SAM" id="Phobius"/>
    </source>
</evidence>
<dbReference type="CDD" id="cd13145">
    <property type="entry name" value="MATE_like_5"/>
    <property type="match status" value="1"/>
</dbReference>
<keyword evidence="2" id="KW-0813">Transport</keyword>
<feature type="transmembrane region" description="Helical" evidence="7">
    <location>
        <begin position="91"/>
        <end position="114"/>
    </location>
</feature>
<proteinExistence type="predicted"/>
<keyword evidence="5 7" id="KW-1133">Transmembrane helix</keyword>
<dbReference type="InterPro" id="IPR002528">
    <property type="entry name" value="MATE_fam"/>
</dbReference>
<dbReference type="NCBIfam" id="TIGR00797">
    <property type="entry name" value="matE"/>
    <property type="match status" value="1"/>
</dbReference>
<feature type="transmembrane region" description="Helical" evidence="7">
    <location>
        <begin position="415"/>
        <end position="438"/>
    </location>
</feature>
<dbReference type="eggNOG" id="COG0534">
    <property type="taxonomic scope" value="Bacteria"/>
</dbReference>
<evidence type="ECO:0000256" key="6">
    <source>
        <dbReference type="ARBA" id="ARBA00023136"/>
    </source>
</evidence>
<dbReference type="GO" id="GO:0042910">
    <property type="term" value="F:xenobiotic transmembrane transporter activity"/>
    <property type="evidence" value="ECO:0007669"/>
    <property type="project" value="InterPro"/>
</dbReference>
<comment type="caution">
    <text evidence="8">The sequence shown here is derived from an EMBL/GenBank/DDBJ whole genome shotgun (WGS) entry which is preliminary data.</text>
</comment>
<keyword evidence="4 7" id="KW-0812">Transmembrane</keyword>
<reference evidence="8 9" key="1">
    <citation type="submission" date="2014-03" db="EMBL/GenBank/DDBJ databases">
        <title>Genome sequence of Clostridium litorale W6, DSM 5388.</title>
        <authorList>
            <person name="Poehlein A."/>
            <person name="Jagirdar A."/>
            <person name="Khonsari B."/>
            <person name="Chibani C.M."/>
            <person name="Gutierrez Gutierrez D.A."/>
            <person name="Davydova E."/>
            <person name="Alghaithi H.S."/>
            <person name="Nair K.P."/>
            <person name="Dhamotharan K."/>
            <person name="Chandran L."/>
            <person name="G W."/>
            <person name="Daniel R."/>
        </authorList>
    </citation>
    <scope>NUCLEOTIDE SEQUENCE [LARGE SCALE GENOMIC DNA]</scope>
    <source>
        <strain evidence="8 9">W6</strain>
    </source>
</reference>
<dbReference type="InterPro" id="IPR052031">
    <property type="entry name" value="Membrane_Transporter-Flippase"/>
</dbReference>
<organism evidence="8 9">
    <name type="scientific">Peptoclostridium litorale DSM 5388</name>
    <dbReference type="NCBI Taxonomy" id="1121324"/>
    <lineage>
        <taxon>Bacteria</taxon>
        <taxon>Bacillati</taxon>
        <taxon>Bacillota</taxon>
        <taxon>Clostridia</taxon>
        <taxon>Peptostreptococcales</taxon>
        <taxon>Peptoclostridiaceae</taxon>
        <taxon>Peptoclostridium</taxon>
    </lineage>
</organism>
<feature type="transmembrane region" description="Helical" evidence="7">
    <location>
        <begin position="360"/>
        <end position="377"/>
    </location>
</feature>
<dbReference type="InterPro" id="IPR048279">
    <property type="entry name" value="MdtK-like"/>
</dbReference>
<dbReference type="PIRSF" id="PIRSF006603">
    <property type="entry name" value="DinF"/>
    <property type="match status" value="1"/>
</dbReference>
<evidence type="ECO:0000256" key="2">
    <source>
        <dbReference type="ARBA" id="ARBA00022448"/>
    </source>
</evidence>
<evidence type="ECO:0000256" key="1">
    <source>
        <dbReference type="ARBA" id="ARBA00004651"/>
    </source>
</evidence>
<feature type="transmembrane region" description="Helical" evidence="7">
    <location>
        <begin position="193"/>
        <end position="213"/>
    </location>
</feature>
<keyword evidence="6 7" id="KW-0472">Membrane</keyword>
<keyword evidence="9" id="KW-1185">Reference proteome</keyword>
<comment type="subcellular location">
    <subcellularLocation>
        <location evidence="1">Cell membrane</location>
        <topology evidence="1">Multi-pass membrane protein</topology>
    </subcellularLocation>
</comment>
<dbReference type="OrthoDB" id="9776324at2"/>
<accession>A0A069RDK4</accession>
<feature type="transmembrane region" description="Helical" evidence="7">
    <location>
        <begin position="134"/>
        <end position="155"/>
    </location>
</feature>
<feature type="transmembrane region" description="Helical" evidence="7">
    <location>
        <begin position="47"/>
        <end position="70"/>
    </location>
</feature>
<keyword evidence="3" id="KW-1003">Cell membrane</keyword>
<evidence type="ECO:0000256" key="3">
    <source>
        <dbReference type="ARBA" id="ARBA00022475"/>
    </source>
</evidence>
<name>A0A069RDK4_PEPLI</name>
<feature type="transmembrane region" description="Helical" evidence="7">
    <location>
        <begin position="320"/>
        <end position="340"/>
    </location>
</feature>
<sequence>MNDAMLLEGDIKELIKRLSVPASTGFLFNTMFNVTDTLYAGMLSTDALAGLSLSFPAFFIIIAFTAGMGTGATAIISNEIGKMDIERVRKYIVNSISLSIILSGLLTIAGRLSIGAMFNLMGAQGRSLKEALGYMNVVLYGVVFFSLNAALNSILSAYGDTKPYRNFLIIGFFVNIILDPLFIFGIFGMPKMGTAGVALATVAVQALGSAYLLKRIVQKGIFDGIGIYEIKPSIFHYFQILQQGIPSALNMASIAAGMFVINYFIMEYSGAKTIAAYGISLRIEQIALLPTIGLNVAVLSIVGQNFGAQKYERIWSAYKTSMIYGVAIMTLAMAVVFPFAKSLVGFFSRDSQVIISGAQYLRIEVFTFNTYVLLNVSISALQGLKKPGFAVYIGLYRQLLMPVLIFPAFGEAMGFGVIGVWWGIFAVNWSAVFITIAYTMKIFSKKGII</sequence>
<dbReference type="GO" id="GO:0015297">
    <property type="term" value="F:antiporter activity"/>
    <property type="evidence" value="ECO:0007669"/>
    <property type="project" value="InterPro"/>
</dbReference>
<gene>
    <name evidence="8" type="ORF">CLIT_11c01580</name>
</gene>
<dbReference type="GO" id="GO:0005886">
    <property type="term" value="C:plasma membrane"/>
    <property type="evidence" value="ECO:0007669"/>
    <property type="project" value="UniProtKB-SubCell"/>
</dbReference>
<dbReference type="PANTHER" id="PTHR43549:SF3">
    <property type="entry name" value="MULTIDRUG RESISTANCE PROTEIN YPNP-RELATED"/>
    <property type="match status" value="1"/>
</dbReference>
<evidence type="ECO:0000256" key="5">
    <source>
        <dbReference type="ARBA" id="ARBA00022989"/>
    </source>
</evidence>
<dbReference type="AlphaFoldDB" id="A0A069RDK4"/>
<dbReference type="STRING" id="1121324.CLIT_11c01580"/>
<feature type="transmembrane region" description="Helical" evidence="7">
    <location>
        <begin position="248"/>
        <end position="266"/>
    </location>
</feature>
<feature type="transmembrane region" description="Helical" evidence="7">
    <location>
        <begin position="286"/>
        <end position="308"/>
    </location>
</feature>
<protein>
    <submittedName>
        <fullName evidence="8">MATE efflux family protein</fullName>
    </submittedName>
</protein>
<feature type="transmembrane region" description="Helical" evidence="7">
    <location>
        <begin position="167"/>
        <end position="187"/>
    </location>
</feature>
<dbReference type="EMBL" id="JJMM01000011">
    <property type="protein sequence ID" value="KDR95129.1"/>
    <property type="molecule type" value="Genomic_DNA"/>
</dbReference>